<name>A0A2H1ACL2_CORST</name>
<proteinExistence type="predicted"/>
<dbReference type="Proteomes" id="UP000250197">
    <property type="component" value="Chromosome"/>
</dbReference>
<reference evidence="1 2" key="1">
    <citation type="submission" date="2017-05" db="EMBL/GenBank/DDBJ databases">
        <title>Complete genome sequence of Corynebacterium striatum KC-Na-1 isolated from Neophocaena asiaeorientalis in Korea.</title>
        <authorList>
            <person name="Kim J.H."/>
            <person name="Lee K."/>
        </authorList>
    </citation>
    <scope>NUCLEOTIDE SEQUENCE [LARGE SCALE GENOMIC DNA]</scope>
    <source>
        <strain evidence="1 2">KC-Na-01</strain>
    </source>
</reference>
<evidence type="ECO:0008006" key="3">
    <source>
        <dbReference type="Google" id="ProtNLM"/>
    </source>
</evidence>
<evidence type="ECO:0000313" key="1">
    <source>
        <dbReference type="EMBL" id="ART21938.1"/>
    </source>
</evidence>
<dbReference type="RefSeq" id="WP_086891968.1">
    <property type="nucleotide sequence ID" value="NZ_CP021252.1"/>
</dbReference>
<gene>
    <name evidence="1" type="ORF">CBE89_10895</name>
</gene>
<organism evidence="1 2">
    <name type="scientific">Corynebacterium striatum</name>
    <dbReference type="NCBI Taxonomy" id="43770"/>
    <lineage>
        <taxon>Bacteria</taxon>
        <taxon>Bacillati</taxon>
        <taxon>Actinomycetota</taxon>
        <taxon>Actinomycetes</taxon>
        <taxon>Mycobacteriales</taxon>
        <taxon>Corynebacteriaceae</taxon>
        <taxon>Corynebacterium</taxon>
    </lineage>
</organism>
<evidence type="ECO:0000313" key="2">
    <source>
        <dbReference type="Proteomes" id="UP000250197"/>
    </source>
</evidence>
<dbReference type="AlphaFoldDB" id="A0A2H1ACL2"/>
<dbReference type="KEGG" id="cstr:CBE89_10895"/>
<dbReference type="EMBL" id="CP021252">
    <property type="protein sequence ID" value="ART21938.1"/>
    <property type="molecule type" value="Genomic_DNA"/>
</dbReference>
<sequence length="92" mass="9579">MTAFKIDTEFTRHLARELYDAAQGTTPPLPQIPEGTLSAFGSALCAALRNVGARTESLRTDMEMVADASFAMAQEAESTDSGLAAGLGGVLS</sequence>
<protein>
    <recommendedName>
        <fullName evidence="3">Chemotaxis protein</fullName>
    </recommendedName>
</protein>
<accession>A0A2H1ACL2</accession>